<dbReference type="SUPFAM" id="SSF47459">
    <property type="entry name" value="HLH, helix-loop-helix DNA-binding domain"/>
    <property type="match status" value="1"/>
</dbReference>
<feature type="region of interest" description="Disordered" evidence="6">
    <location>
        <begin position="162"/>
        <end position="202"/>
    </location>
</feature>
<sequence length="415" mass="46063">MDDASAPSWLSDLNMDDYNLFPDECALNLNLFDDQEFLPQDIASALEEQTRSLQQSLSSECPSKTVSNSSTDDTSFDFERPAKLLKTTSSSCCNSDSSTITNNLSPKLSPSTSFSSFQSHILSFDNPNSSPPITTTTTQFYGFDVNPTQNEMVSVSVPQLTKSRFPDQTPKGSSKNHNFETKPSHGKRSPAHAQDHIMAERKRREKLSQSFIALAALVPGLKKMDKASVLGDAIKYVKDLKERLAVLEERSKKTREESVVILNKPDLSGDDDSSSCDESIGADSVSDTQFEVESRVSGKEMLLRIHCLKQKGLLVKLLAEIQRNNLLVINSSILPFGDSILDITIVAQMGENYNLTTKELVKNLRVSANKLGYSVHVFPEMQMIDPKAFGLCLLDKKKKEEYLNNFVEILGMVPI</sequence>
<keyword evidence="9" id="KW-1185">Reference proteome</keyword>
<keyword evidence="3" id="KW-0804">Transcription</keyword>
<keyword evidence="4" id="KW-0539">Nucleus</keyword>
<evidence type="ECO:0000256" key="4">
    <source>
        <dbReference type="ARBA" id="ARBA00023242"/>
    </source>
</evidence>
<dbReference type="Gene3D" id="4.10.280.10">
    <property type="entry name" value="Helix-loop-helix DNA-binding domain"/>
    <property type="match status" value="1"/>
</dbReference>
<feature type="region of interest" description="Disordered" evidence="6">
    <location>
        <begin position="51"/>
        <end position="73"/>
    </location>
</feature>
<dbReference type="Pfam" id="PF00010">
    <property type="entry name" value="HLH"/>
    <property type="match status" value="1"/>
</dbReference>
<evidence type="ECO:0000256" key="6">
    <source>
        <dbReference type="SAM" id="MobiDB-lite"/>
    </source>
</evidence>
<keyword evidence="5" id="KW-0175">Coiled coil</keyword>
<dbReference type="AlphaFoldDB" id="A0AAQ3P8M9"/>
<gene>
    <name evidence="8" type="ORF">V8G54_001401</name>
</gene>
<dbReference type="GO" id="GO:0046983">
    <property type="term" value="F:protein dimerization activity"/>
    <property type="evidence" value="ECO:0007669"/>
    <property type="project" value="InterPro"/>
</dbReference>
<proteinExistence type="predicted"/>
<accession>A0AAQ3P8M9</accession>
<dbReference type="GO" id="GO:0005634">
    <property type="term" value="C:nucleus"/>
    <property type="evidence" value="ECO:0007669"/>
    <property type="project" value="UniProtKB-SubCell"/>
</dbReference>
<protein>
    <recommendedName>
        <fullName evidence="7">BHLH domain-containing protein</fullName>
    </recommendedName>
</protein>
<keyword evidence="2" id="KW-0805">Transcription regulation</keyword>
<evidence type="ECO:0000256" key="1">
    <source>
        <dbReference type="ARBA" id="ARBA00004123"/>
    </source>
</evidence>
<dbReference type="InterPro" id="IPR036638">
    <property type="entry name" value="HLH_DNA-bd_sf"/>
</dbReference>
<evidence type="ECO:0000313" key="9">
    <source>
        <dbReference type="Proteomes" id="UP001374535"/>
    </source>
</evidence>
<dbReference type="EMBL" id="CP144700">
    <property type="protein sequence ID" value="WVZ22857.1"/>
    <property type="molecule type" value="Genomic_DNA"/>
</dbReference>
<name>A0AAQ3P8M9_VIGMU</name>
<dbReference type="SMART" id="SM00353">
    <property type="entry name" value="HLH"/>
    <property type="match status" value="1"/>
</dbReference>
<feature type="coiled-coil region" evidence="5">
    <location>
        <begin position="230"/>
        <end position="257"/>
    </location>
</feature>
<feature type="domain" description="BHLH" evidence="7">
    <location>
        <begin position="191"/>
        <end position="240"/>
    </location>
</feature>
<dbReference type="InterPro" id="IPR052610">
    <property type="entry name" value="bHLH_transcription_regulator"/>
</dbReference>
<dbReference type="InterPro" id="IPR011598">
    <property type="entry name" value="bHLH_dom"/>
</dbReference>
<comment type="subcellular location">
    <subcellularLocation>
        <location evidence="1">Nucleus</location>
    </subcellularLocation>
</comment>
<evidence type="ECO:0000259" key="7">
    <source>
        <dbReference type="PROSITE" id="PS50888"/>
    </source>
</evidence>
<dbReference type="Proteomes" id="UP001374535">
    <property type="component" value="Chromosome 1"/>
</dbReference>
<reference evidence="8 9" key="1">
    <citation type="journal article" date="2023" name="Life. Sci Alliance">
        <title>Evolutionary insights into 3D genome organization and epigenetic landscape of Vigna mungo.</title>
        <authorList>
            <person name="Junaid A."/>
            <person name="Singh B."/>
            <person name="Bhatia S."/>
        </authorList>
    </citation>
    <scope>NUCLEOTIDE SEQUENCE [LARGE SCALE GENOMIC DNA]</scope>
    <source>
        <strain evidence="8">Urdbean</strain>
    </source>
</reference>
<evidence type="ECO:0000256" key="3">
    <source>
        <dbReference type="ARBA" id="ARBA00023163"/>
    </source>
</evidence>
<dbReference type="PANTHER" id="PTHR45959">
    <property type="entry name" value="BHLH TRANSCRIPTION FACTOR"/>
    <property type="match status" value="1"/>
</dbReference>
<dbReference type="PANTHER" id="PTHR45959:SF43">
    <property type="entry name" value="BASIC HELIX LOOP HELIX (BHLH) DNA-BINDING FAMILY PROTEIN"/>
    <property type="match status" value="1"/>
</dbReference>
<evidence type="ECO:0000256" key="2">
    <source>
        <dbReference type="ARBA" id="ARBA00023015"/>
    </source>
</evidence>
<evidence type="ECO:0000313" key="8">
    <source>
        <dbReference type="EMBL" id="WVZ22857.1"/>
    </source>
</evidence>
<dbReference type="CDD" id="cd11452">
    <property type="entry name" value="bHLH_AtNAI1_like"/>
    <property type="match status" value="1"/>
</dbReference>
<feature type="compositionally biased region" description="Basic and acidic residues" evidence="6">
    <location>
        <begin position="193"/>
        <end position="202"/>
    </location>
</feature>
<organism evidence="8 9">
    <name type="scientific">Vigna mungo</name>
    <name type="common">Black gram</name>
    <name type="synonym">Phaseolus mungo</name>
    <dbReference type="NCBI Taxonomy" id="3915"/>
    <lineage>
        <taxon>Eukaryota</taxon>
        <taxon>Viridiplantae</taxon>
        <taxon>Streptophyta</taxon>
        <taxon>Embryophyta</taxon>
        <taxon>Tracheophyta</taxon>
        <taxon>Spermatophyta</taxon>
        <taxon>Magnoliopsida</taxon>
        <taxon>eudicotyledons</taxon>
        <taxon>Gunneridae</taxon>
        <taxon>Pentapetalae</taxon>
        <taxon>rosids</taxon>
        <taxon>fabids</taxon>
        <taxon>Fabales</taxon>
        <taxon>Fabaceae</taxon>
        <taxon>Papilionoideae</taxon>
        <taxon>50 kb inversion clade</taxon>
        <taxon>NPAAA clade</taxon>
        <taxon>indigoferoid/millettioid clade</taxon>
        <taxon>Phaseoleae</taxon>
        <taxon>Vigna</taxon>
    </lineage>
</organism>
<feature type="compositionally biased region" description="Polar residues" evidence="6">
    <location>
        <begin position="51"/>
        <end position="68"/>
    </location>
</feature>
<dbReference type="PROSITE" id="PS50888">
    <property type="entry name" value="BHLH"/>
    <property type="match status" value="1"/>
</dbReference>
<evidence type="ECO:0000256" key="5">
    <source>
        <dbReference type="SAM" id="Coils"/>
    </source>
</evidence>